<reference evidence="2" key="1">
    <citation type="journal article" date="2019" name="Int. J. Syst. Evol. Microbiol.">
        <title>The Global Catalogue of Microorganisms (GCM) 10K type strain sequencing project: providing services to taxonomists for standard genome sequencing and annotation.</title>
        <authorList>
            <consortium name="The Broad Institute Genomics Platform"/>
            <consortium name="The Broad Institute Genome Sequencing Center for Infectious Disease"/>
            <person name="Wu L."/>
            <person name="Ma J."/>
        </authorList>
    </citation>
    <scope>NUCLEOTIDE SEQUENCE [LARGE SCALE GENOMIC DNA]</scope>
    <source>
        <strain evidence="2">JCM 17919</strain>
    </source>
</reference>
<dbReference type="Pfam" id="PF04390">
    <property type="entry name" value="LptE"/>
    <property type="match status" value="1"/>
</dbReference>
<dbReference type="Proteomes" id="UP001501725">
    <property type="component" value="Unassembled WGS sequence"/>
</dbReference>
<protein>
    <recommendedName>
        <fullName evidence="3">LptE family protein</fullName>
    </recommendedName>
</protein>
<gene>
    <name evidence="1" type="ORF">GCM10023184_19710</name>
</gene>
<keyword evidence="2" id="KW-1185">Reference proteome</keyword>
<dbReference type="Gene3D" id="3.30.160.150">
    <property type="entry name" value="Lipoprotein like domain"/>
    <property type="match status" value="1"/>
</dbReference>
<evidence type="ECO:0000313" key="2">
    <source>
        <dbReference type="Proteomes" id="UP001501725"/>
    </source>
</evidence>
<evidence type="ECO:0000313" key="1">
    <source>
        <dbReference type="EMBL" id="GAA4329274.1"/>
    </source>
</evidence>
<comment type="caution">
    <text evidence="1">The sequence shown here is derived from an EMBL/GenBank/DDBJ whole genome shotgun (WGS) entry which is preliminary data.</text>
</comment>
<organism evidence="1 2">
    <name type="scientific">Flaviaesturariibacter amylovorans</name>
    <dbReference type="NCBI Taxonomy" id="1084520"/>
    <lineage>
        <taxon>Bacteria</taxon>
        <taxon>Pseudomonadati</taxon>
        <taxon>Bacteroidota</taxon>
        <taxon>Chitinophagia</taxon>
        <taxon>Chitinophagales</taxon>
        <taxon>Chitinophagaceae</taxon>
        <taxon>Flaviaestuariibacter</taxon>
    </lineage>
</organism>
<sequence length="187" mass="20926">MNGKKTHSPLTIHHSLKRWSPVLALVLLLAIAFTNSSCGVYSFRDVAIPDSIKSIRIQYIDNKAPYVNPQLSPALSERLRRKIQGQTRLSLTNADNADYDVKAVVTDYAVTTSGISNKEANLNRLTITVHISLTNNRNPNSPPVEYDINRPFDFGASLSLQQAEAALSEEIIRNLTDDIFNRLFSNW</sequence>
<evidence type="ECO:0008006" key="3">
    <source>
        <dbReference type="Google" id="ProtNLM"/>
    </source>
</evidence>
<proteinExistence type="predicted"/>
<dbReference type="EMBL" id="BAABGY010000007">
    <property type="protein sequence ID" value="GAA4329274.1"/>
    <property type="molecule type" value="Genomic_DNA"/>
</dbReference>
<accession>A0ABP8GSD9</accession>
<dbReference type="InterPro" id="IPR007485">
    <property type="entry name" value="LPS_assembly_LptE"/>
</dbReference>
<name>A0ABP8GSD9_9BACT</name>